<evidence type="ECO:0000256" key="20">
    <source>
        <dbReference type="PIRSR" id="PIRSR606539-2"/>
    </source>
</evidence>
<feature type="binding site" evidence="21">
    <location>
        <position position="412"/>
    </location>
    <ligand>
        <name>Mg(2+)</name>
        <dbReference type="ChEBI" id="CHEBI:18420"/>
    </ligand>
</feature>
<comment type="catalytic activity">
    <reaction evidence="16 22">
        <text>ATP + H2O + phospholipidSide 1 = ADP + phosphate + phospholipidSide 2.</text>
        <dbReference type="EC" id="7.6.2.1"/>
    </reaction>
</comment>
<dbReference type="GO" id="GO:0140326">
    <property type="term" value="F:ATPase-coupled intramembrane lipid transporter activity"/>
    <property type="evidence" value="ECO:0000318"/>
    <property type="project" value="GO_Central"/>
</dbReference>
<sequence length="1234" mass="140487">IRMNDQNCQDSCRGGSKVSDFTWEVKANDRAFHLKFKKKLFLCWKRRKYRDNAIKTAKYNMLTFLPLNLYEQFHRSANLYFLFVVLLQTIPEISTLPWFSLMMPLVCLLIIRGTRDLVDDIARYRSDRMINGRPCEILMEKSFCKKRWRDIHVGDVVCLQKDDFVPADLLLLATSEPSSLCYVETADIDGETNLKFRQALIITHKELVSVDKMAAFDGIVVCEEPNSRMHTFVGTLEWKGEKYSLDSEKILLRGCRIRNTDICYGLVIYAGFDSKFLKNSGKIKLKRTKLDRMMNKLVIFIFLMLVVISLCLAVAYSFQVVDFQAKHSYLNEFHRNSSPVQEAFLVFWGFMILLSVIVPMSLYITFEFVYLVNSCFINWDLEMYYSPQDIPANARNTSLNDQLGQIEYIFSDKTGTLTQNIMTFKKCCINGLIYESADPAHSIQLLAISWRWNKYADENLIFYDSQLLEDVLKDEDEVAREFWRLLALCHTVMVDEKDGQLVYQAASPDEEALVTAARNFGYVFLSRTQDTITTIELGVERIYQVLAMMDFNSSRKRMSVLVRDPEGKIRLYTKGADTVIFERLQPGCPNELATEKALDTFAKQTLRTLCLASKEVEDEFYQEWSKRHHAASVLLQNRSQALEKIYEDMEKDLKLLGATAIEDKLQDGVPDTIDLLKKGNIKVWVLTGDKQETAVNIGFACRLLSDDMEILDEKEIQEMVEICSESNNNFGGVLNCDSRLQQQQGKLALVVTGDFLVSVTPPPRPHYSPPPIEDHPSPLSWVPLGHAFAKAEESQASEKKSSLLAMVGEHCRIWQAPEDLAIRRERAFVDLATQCQAVICCRVTPKQKALIVQMIKKYQKVITLAIGDGANDVNMIKTADIGVGISGQEGMQAVQCSDYALAQFSYLKRLLLVHGRWSYLRISKFLRYFFYKTFASMMVQIWFAFYNGFTAQPLYEGWFLALYNVFYSAYPVLSMGLLEQDMSAKKCLEFPELYSVGQKNQLFNYQVFFVALAQGVATSLVNFYVTVWAFTDTAGPGGICDYQTFAITVATSALFSVIAEIIIDIKFWTILSFLAVSSSVILYSLMSFLTQNFSAFHMAPTIFRFLDVNQNALTEPYILLVVLLTVITNTMPSLAVRLLCHIIAESESRRSYQDSRMEVSAVELTAHFQRGSFGRRSSYAFSHKEGYAELITRGTSLRKKDTQTIGGISSNGGSMPATKDSPDPRTSVPVKESP</sequence>
<dbReference type="GO" id="GO:0005886">
    <property type="term" value="C:plasma membrane"/>
    <property type="evidence" value="ECO:0000318"/>
    <property type="project" value="GO_Central"/>
</dbReference>
<evidence type="ECO:0000256" key="6">
    <source>
        <dbReference type="ARBA" id="ARBA00022723"/>
    </source>
</evidence>
<dbReference type="GO" id="GO:0016887">
    <property type="term" value="F:ATP hydrolysis activity"/>
    <property type="evidence" value="ECO:0007669"/>
    <property type="project" value="InterPro"/>
</dbReference>
<evidence type="ECO:0000256" key="1">
    <source>
        <dbReference type="ARBA" id="ARBA00001946"/>
    </source>
</evidence>
<dbReference type="FunFam" id="3.40.50.1000:FF:000001">
    <property type="entry name" value="Phospholipid-transporting ATPase IC"/>
    <property type="match status" value="1"/>
</dbReference>
<feature type="binding site" evidence="20">
    <location>
        <position position="607"/>
    </location>
    <ligand>
        <name>ATP</name>
        <dbReference type="ChEBI" id="CHEBI:30616"/>
    </ligand>
</feature>
<feature type="binding site" evidence="20">
    <location>
        <position position="551"/>
    </location>
    <ligand>
        <name>ATP</name>
        <dbReference type="ChEBI" id="CHEBI:30616"/>
    </ligand>
</feature>
<feature type="binding site" evidence="20">
    <location>
        <position position="871"/>
    </location>
    <ligand>
        <name>ATP</name>
        <dbReference type="ChEBI" id="CHEBI:30616"/>
    </ligand>
</feature>
<dbReference type="Pfam" id="PF16212">
    <property type="entry name" value="PhoLip_ATPase_C"/>
    <property type="match status" value="1"/>
</dbReference>
<protein>
    <recommendedName>
        <fullName evidence="22">Phospholipid-transporting ATPase</fullName>
        <ecNumber evidence="22">7.6.2.1</ecNumber>
    </recommendedName>
</protein>
<feature type="binding site" evidence="21">
    <location>
        <position position="414"/>
    </location>
    <ligand>
        <name>Mg(2+)</name>
        <dbReference type="ChEBI" id="CHEBI:18420"/>
    </ligand>
</feature>
<feature type="transmembrane region" description="Helical" evidence="22">
    <location>
        <begin position="1117"/>
        <end position="1140"/>
    </location>
</feature>
<keyword evidence="14 22" id="KW-0472">Membrane</keyword>
<evidence type="ECO:0000256" key="17">
    <source>
        <dbReference type="ARBA" id="ARBA00055228"/>
    </source>
</evidence>
<evidence type="ECO:0000256" key="23">
    <source>
        <dbReference type="SAM" id="MobiDB-lite"/>
    </source>
</evidence>
<evidence type="ECO:0000256" key="7">
    <source>
        <dbReference type="ARBA" id="ARBA00022741"/>
    </source>
</evidence>
<dbReference type="PANTHER" id="PTHR24092:SF78">
    <property type="entry name" value="PHOSPHOLIPID-TRANSPORTING ATPASE IK"/>
    <property type="match status" value="1"/>
</dbReference>
<dbReference type="Pfam" id="PF16209">
    <property type="entry name" value="PhoLip_ATPase_N"/>
    <property type="match status" value="1"/>
</dbReference>
<dbReference type="InterPro" id="IPR001757">
    <property type="entry name" value="P_typ_ATPase"/>
</dbReference>
<dbReference type="Bgee" id="ENSMODG00000004209">
    <property type="expression patterns" value="Expressed in uterus and 9 other cell types or tissues"/>
</dbReference>
<dbReference type="GO" id="GO:0005802">
    <property type="term" value="C:trans-Golgi network"/>
    <property type="evidence" value="ECO:0000318"/>
    <property type="project" value="GO_Central"/>
</dbReference>
<dbReference type="GO" id="GO:0002080">
    <property type="term" value="C:acrosomal membrane"/>
    <property type="evidence" value="ECO:0007669"/>
    <property type="project" value="UniProtKB-SubCell"/>
</dbReference>
<dbReference type="GeneTree" id="ENSGT00940000160463"/>
<dbReference type="InterPro" id="IPR008250">
    <property type="entry name" value="ATPase_P-typ_transduc_dom_A_sf"/>
</dbReference>
<feature type="binding site" evidence="20">
    <location>
        <position position="412"/>
    </location>
    <ligand>
        <name>ATP</name>
        <dbReference type="ChEBI" id="CHEBI:30616"/>
    </ligand>
</feature>
<dbReference type="SUPFAM" id="SSF81665">
    <property type="entry name" value="Calcium ATPase, transmembrane domain M"/>
    <property type="match status" value="1"/>
</dbReference>
<dbReference type="SUPFAM" id="SSF81660">
    <property type="entry name" value="Metal cation-transporting ATPase, ATP-binding domain N"/>
    <property type="match status" value="1"/>
</dbReference>
<dbReference type="InterPro" id="IPR006539">
    <property type="entry name" value="P-type_ATPase_IV"/>
</dbReference>
<comment type="cofactor">
    <cofactor evidence="1 21">
        <name>Mg(2+)</name>
        <dbReference type="ChEBI" id="CHEBI:18420"/>
    </cofactor>
</comment>
<evidence type="ECO:0000259" key="25">
    <source>
        <dbReference type="Pfam" id="PF16212"/>
    </source>
</evidence>
<comment type="subcellular location">
    <subcellularLocation>
        <location evidence="18">Cytoplasmic vesicle</location>
        <location evidence="18">Secretory vesicle</location>
        <location evidence="18">Acrosome membrane</location>
        <topology evidence="18">Multi-pass membrane protein</topology>
    </subcellularLocation>
    <subcellularLocation>
        <location evidence="2">Endoplasmic reticulum membrane</location>
        <topology evidence="2">Multi-pass membrane protein</topology>
    </subcellularLocation>
    <subcellularLocation>
        <location evidence="22">Membrane</location>
        <topology evidence="22">Multi-pass membrane protein</topology>
    </subcellularLocation>
</comment>
<feature type="binding site" evidence="20">
    <location>
        <position position="842"/>
    </location>
    <ligand>
        <name>ATP</name>
        <dbReference type="ChEBI" id="CHEBI:30616"/>
    </ligand>
</feature>
<feature type="transmembrane region" description="Helical" evidence="22">
    <location>
        <begin position="1042"/>
        <end position="1063"/>
    </location>
</feature>
<reference evidence="26" key="2">
    <citation type="submission" date="2025-08" db="UniProtKB">
        <authorList>
            <consortium name="Ensembl"/>
        </authorList>
    </citation>
    <scope>IDENTIFICATION</scope>
</reference>
<evidence type="ECO:0000256" key="21">
    <source>
        <dbReference type="PIRSR" id="PIRSR606539-3"/>
    </source>
</evidence>
<dbReference type="Ensembl" id="ENSMODT00000005300.4">
    <property type="protein sequence ID" value="ENSMODP00000005188.4"/>
    <property type="gene ID" value="ENSMODG00000004209.4"/>
</dbReference>
<keyword evidence="4" id="KW-0813">Transport</keyword>
<evidence type="ECO:0000256" key="13">
    <source>
        <dbReference type="ARBA" id="ARBA00023055"/>
    </source>
</evidence>
<keyword evidence="10 21" id="KW-0460">Magnesium</keyword>
<dbReference type="InParanoid" id="F6XR63"/>
<dbReference type="CDD" id="cd02073">
    <property type="entry name" value="P-type_ATPase_APLT_Dnf-like"/>
    <property type="match status" value="1"/>
</dbReference>
<feature type="transmembrane region" description="Helical" evidence="22">
    <location>
        <begin position="1070"/>
        <end position="1089"/>
    </location>
</feature>
<feature type="transmembrane region" description="Helical" evidence="22">
    <location>
        <begin position="1007"/>
        <end position="1030"/>
    </location>
</feature>
<feature type="binding site" evidence="20">
    <location>
        <position position="689"/>
    </location>
    <ligand>
        <name>ATP</name>
        <dbReference type="ChEBI" id="CHEBI:30616"/>
    </ligand>
</feature>
<dbReference type="Proteomes" id="UP000002280">
    <property type="component" value="Chromosome 3"/>
</dbReference>
<dbReference type="GO" id="GO:0051649">
    <property type="term" value="P:establishment of localization in cell"/>
    <property type="evidence" value="ECO:0007669"/>
    <property type="project" value="Ensembl"/>
</dbReference>
<reference evidence="26 27" key="1">
    <citation type="journal article" date="2007" name="Nature">
        <title>Genome of the marsupial Monodelphis domestica reveals innovation in non-coding sequences.</title>
        <authorList>
            <person name="Mikkelsen T.S."/>
            <person name="Wakefield M.J."/>
            <person name="Aken B."/>
            <person name="Amemiya C.T."/>
            <person name="Chang J.L."/>
            <person name="Duke S."/>
            <person name="Garber M."/>
            <person name="Gentles A.J."/>
            <person name="Goodstadt L."/>
            <person name="Heger A."/>
            <person name="Jurka J."/>
            <person name="Kamal M."/>
            <person name="Mauceli E."/>
            <person name="Searle S.M."/>
            <person name="Sharpe T."/>
            <person name="Baker M.L."/>
            <person name="Batzer M.A."/>
            <person name="Benos P.V."/>
            <person name="Belov K."/>
            <person name="Clamp M."/>
            <person name="Cook A."/>
            <person name="Cuff J."/>
            <person name="Das R."/>
            <person name="Davidow L."/>
            <person name="Deakin J.E."/>
            <person name="Fazzari M.J."/>
            <person name="Glass J.L."/>
            <person name="Grabherr M."/>
            <person name="Greally J.M."/>
            <person name="Gu W."/>
            <person name="Hore T.A."/>
            <person name="Huttley G.A."/>
            <person name="Kleber M."/>
            <person name="Jirtle R.L."/>
            <person name="Koina E."/>
            <person name="Lee J.T."/>
            <person name="Mahony S."/>
            <person name="Marra M.A."/>
            <person name="Miller R.D."/>
            <person name="Nicholls R.D."/>
            <person name="Oda M."/>
            <person name="Papenfuss A.T."/>
            <person name="Parra Z.E."/>
            <person name="Pollock D.D."/>
            <person name="Ray D.A."/>
            <person name="Schein J.E."/>
            <person name="Speed T.P."/>
            <person name="Thompson K."/>
            <person name="VandeBerg J.L."/>
            <person name="Wade C.M."/>
            <person name="Walker J.A."/>
            <person name="Waters P.D."/>
            <person name="Webber C."/>
            <person name="Weidman J.R."/>
            <person name="Xie X."/>
            <person name="Zody M.C."/>
            <person name="Baldwin J."/>
            <person name="Abdouelleil A."/>
            <person name="Abdulkadir J."/>
            <person name="Abebe A."/>
            <person name="Abera B."/>
            <person name="Abreu J."/>
            <person name="Acer S.C."/>
            <person name="Aftuck L."/>
            <person name="Alexander A."/>
            <person name="An P."/>
            <person name="Anderson E."/>
            <person name="Anderson S."/>
            <person name="Arachi H."/>
            <person name="Azer M."/>
            <person name="Bachantsang P."/>
            <person name="Barry A."/>
            <person name="Bayul T."/>
            <person name="Berlin A."/>
            <person name="Bessette D."/>
            <person name="Bloom T."/>
            <person name="Bloom T."/>
            <person name="Boguslavskiy L."/>
            <person name="Bonnet C."/>
            <person name="Boukhgalter B."/>
            <person name="Bourzgui I."/>
            <person name="Brown A."/>
            <person name="Cahill P."/>
            <person name="Channer S."/>
            <person name="Cheshatsang Y."/>
            <person name="Chuda L."/>
            <person name="Citroen M."/>
            <person name="Collymore A."/>
            <person name="Cooke P."/>
            <person name="Costello M."/>
            <person name="D'Aco K."/>
            <person name="Daza R."/>
            <person name="De Haan G."/>
            <person name="DeGray S."/>
            <person name="DeMaso C."/>
            <person name="Dhargay N."/>
            <person name="Dooley K."/>
            <person name="Dooley E."/>
            <person name="Doricent M."/>
            <person name="Dorje P."/>
            <person name="Dorjee K."/>
            <person name="Dupes A."/>
            <person name="Elong R."/>
            <person name="Falk J."/>
            <person name="Farina A."/>
            <person name="Faro S."/>
            <person name="Ferguson D."/>
            <person name="Fisher S."/>
            <person name="Foley C.D."/>
            <person name="Franke A."/>
            <person name="Friedrich D."/>
            <person name="Gadbois L."/>
            <person name="Gearin G."/>
            <person name="Gearin C.R."/>
            <person name="Giannoukos G."/>
            <person name="Goode T."/>
            <person name="Graham J."/>
            <person name="Grandbois E."/>
            <person name="Grewal S."/>
            <person name="Gyaltsen K."/>
            <person name="Hafez N."/>
            <person name="Hagos B."/>
            <person name="Hall J."/>
            <person name="Henson C."/>
            <person name="Hollinger A."/>
            <person name="Honan T."/>
            <person name="Huard M.D."/>
            <person name="Hughes L."/>
            <person name="Hurhula B."/>
            <person name="Husby M.E."/>
            <person name="Kamat A."/>
            <person name="Kanga B."/>
            <person name="Kashin S."/>
            <person name="Khazanovich D."/>
            <person name="Kisner P."/>
            <person name="Lance K."/>
            <person name="Lara M."/>
            <person name="Lee W."/>
            <person name="Lennon N."/>
            <person name="Letendre F."/>
            <person name="LeVine R."/>
            <person name="Lipovsky A."/>
            <person name="Liu X."/>
            <person name="Liu J."/>
            <person name="Liu S."/>
            <person name="Lokyitsang T."/>
            <person name="Lokyitsang Y."/>
            <person name="Lubonja R."/>
            <person name="Lui A."/>
            <person name="MacDonald P."/>
            <person name="Magnisalis V."/>
            <person name="Maru K."/>
            <person name="Matthews C."/>
            <person name="McCusker W."/>
            <person name="McDonough S."/>
            <person name="Mehta T."/>
            <person name="Meldrim J."/>
            <person name="Meneus L."/>
            <person name="Mihai O."/>
            <person name="Mihalev A."/>
            <person name="Mihova T."/>
            <person name="Mittelman R."/>
            <person name="Mlenga V."/>
            <person name="Montmayeur A."/>
            <person name="Mulrain L."/>
            <person name="Navidi A."/>
            <person name="Naylor J."/>
            <person name="Negash T."/>
            <person name="Nguyen T."/>
            <person name="Nguyen N."/>
            <person name="Nicol R."/>
            <person name="Norbu C."/>
            <person name="Norbu N."/>
            <person name="Novod N."/>
            <person name="O'Neill B."/>
            <person name="Osman S."/>
            <person name="Markiewicz E."/>
            <person name="Oyono O.L."/>
            <person name="Patti C."/>
            <person name="Phunkhang P."/>
            <person name="Pierre F."/>
            <person name="Priest M."/>
            <person name="Raghuraman S."/>
            <person name="Rege F."/>
            <person name="Reyes R."/>
            <person name="Rise C."/>
            <person name="Rogov P."/>
            <person name="Ross K."/>
            <person name="Ryan E."/>
            <person name="Settipalli S."/>
            <person name="Shea T."/>
            <person name="Sherpa N."/>
            <person name="Shi L."/>
            <person name="Shih D."/>
            <person name="Sparrow T."/>
            <person name="Spaulding J."/>
            <person name="Stalker J."/>
            <person name="Stange-Thomann N."/>
            <person name="Stavropoulos S."/>
            <person name="Stone C."/>
            <person name="Strader C."/>
            <person name="Tesfaye S."/>
            <person name="Thomson T."/>
            <person name="Thoulutsang Y."/>
            <person name="Thoulutsang D."/>
            <person name="Topham K."/>
            <person name="Topping I."/>
            <person name="Tsamla T."/>
            <person name="Vassiliev H."/>
            <person name="Vo A."/>
            <person name="Wangchuk T."/>
            <person name="Wangdi T."/>
            <person name="Weiand M."/>
            <person name="Wilkinson J."/>
            <person name="Wilson A."/>
            <person name="Yadav S."/>
            <person name="Young G."/>
            <person name="Yu Q."/>
            <person name="Zembek L."/>
            <person name="Zhong D."/>
            <person name="Zimmer A."/>
            <person name="Zwirko Z."/>
            <person name="Jaffe D.B."/>
            <person name="Alvarez P."/>
            <person name="Brockman W."/>
            <person name="Butler J."/>
            <person name="Chin C."/>
            <person name="Gnerre S."/>
            <person name="MacCallum I."/>
            <person name="Graves J.A."/>
            <person name="Ponting C.P."/>
            <person name="Breen M."/>
            <person name="Samollow P.B."/>
            <person name="Lander E.S."/>
            <person name="Lindblad-Toh K."/>
        </authorList>
    </citation>
    <scope>NUCLEOTIDE SEQUENCE [LARGE SCALE GENOMIC DNA]</scope>
</reference>
<dbReference type="GO" id="GO:0005524">
    <property type="term" value="F:ATP binding"/>
    <property type="evidence" value="ECO:0007669"/>
    <property type="project" value="UniProtKB-UniRule"/>
</dbReference>
<evidence type="ECO:0000256" key="8">
    <source>
        <dbReference type="ARBA" id="ARBA00022824"/>
    </source>
</evidence>
<evidence type="ECO:0000256" key="19">
    <source>
        <dbReference type="PIRSR" id="PIRSR606539-1"/>
    </source>
</evidence>
<dbReference type="NCBIfam" id="TIGR01652">
    <property type="entry name" value="ATPase-Plipid"/>
    <property type="match status" value="1"/>
</dbReference>
<keyword evidence="8" id="KW-0256">Endoplasmic reticulum</keyword>
<keyword evidence="15" id="KW-0968">Cytoplasmic vesicle</keyword>
<dbReference type="AlphaFoldDB" id="F6XR63"/>
<feature type="binding site" evidence="21">
    <location>
        <position position="868"/>
    </location>
    <ligand>
        <name>Mg(2+)</name>
        <dbReference type="ChEBI" id="CHEBI:18420"/>
    </ligand>
</feature>
<keyword evidence="12 22" id="KW-1133">Transmembrane helix</keyword>
<dbReference type="GO" id="GO:0045332">
    <property type="term" value="P:phospholipid translocation"/>
    <property type="evidence" value="ECO:0000318"/>
    <property type="project" value="GO_Central"/>
</dbReference>
<feature type="transmembrane region" description="Helical" evidence="22">
    <location>
        <begin position="925"/>
        <end position="945"/>
    </location>
</feature>
<comment type="function">
    <text evidence="17">P4-ATPase flippase which catalyzes the hydrolysis of ATP coupled to the transport of aminophospholipids from the outer to the inner leaflet of various membranes and ensures the maintenance of asymmetric distribution of phospholipids. Phospholipid translocation also seems to be implicated in vesicle formation and in uptake of lipid signaling molecules. May be responsible for the maintenance of asymmetric distribution of phosphatidylserine (PS) in spermatozoa membranes. Involved in acrosome reactions and binding of spermatozoa to zona pellucida.</text>
</comment>
<dbReference type="PROSITE" id="PS00154">
    <property type="entry name" value="ATPASE_E1_E2"/>
    <property type="match status" value="1"/>
</dbReference>
<dbReference type="GO" id="GO:0007339">
    <property type="term" value="P:binding of sperm to zona pellucida"/>
    <property type="evidence" value="ECO:0007669"/>
    <property type="project" value="Ensembl"/>
</dbReference>
<dbReference type="InterPro" id="IPR032631">
    <property type="entry name" value="P-type_ATPase_N"/>
</dbReference>
<feature type="compositionally biased region" description="Polar residues" evidence="23">
    <location>
        <begin position="1203"/>
        <end position="1213"/>
    </location>
</feature>
<feature type="binding site" evidence="20">
    <location>
        <position position="687"/>
    </location>
    <ligand>
        <name>ATP</name>
        <dbReference type="ChEBI" id="CHEBI:30616"/>
    </ligand>
</feature>
<keyword evidence="5 22" id="KW-0812">Transmembrane</keyword>
<dbReference type="OMA" id="DILMFFR"/>
<name>F6XR63_MONDO</name>
<evidence type="ECO:0000256" key="12">
    <source>
        <dbReference type="ARBA" id="ARBA00022989"/>
    </source>
</evidence>
<keyword evidence="6 21" id="KW-0479">Metal-binding</keyword>
<dbReference type="SUPFAM" id="SSF81653">
    <property type="entry name" value="Calcium ATPase, transduction domain A"/>
    <property type="match status" value="1"/>
</dbReference>
<feature type="transmembrane region" description="Helical" evidence="22">
    <location>
        <begin position="297"/>
        <end position="318"/>
    </location>
</feature>
<evidence type="ECO:0000256" key="3">
    <source>
        <dbReference type="ARBA" id="ARBA00008109"/>
    </source>
</evidence>
<evidence type="ECO:0000256" key="4">
    <source>
        <dbReference type="ARBA" id="ARBA00022448"/>
    </source>
</evidence>
<evidence type="ECO:0000313" key="26">
    <source>
        <dbReference type="Ensembl" id="ENSMODP00000005188.4"/>
    </source>
</evidence>
<dbReference type="EC" id="7.6.2.1" evidence="22"/>
<feature type="binding site" evidence="20">
    <location>
        <position position="510"/>
    </location>
    <ligand>
        <name>ATP</name>
        <dbReference type="ChEBI" id="CHEBI:30616"/>
    </ligand>
</feature>
<dbReference type="NCBIfam" id="TIGR01494">
    <property type="entry name" value="ATPase_P-type"/>
    <property type="match status" value="1"/>
</dbReference>
<dbReference type="PRINTS" id="PR00119">
    <property type="entry name" value="CATATPASE"/>
</dbReference>
<evidence type="ECO:0000256" key="22">
    <source>
        <dbReference type="RuleBase" id="RU362033"/>
    </source>
</evidence>
<feature type="binding site" evidence="20">
    <location>
        <position position="688"/>
    </location>
    <ligand>
        <name>ATP</name>
        <dbReference type="ChEBI" id="CHEBI:30616"/>
    </ligand>
</feature>
<dbReference type="STRING" id="13616.ENSMODP00000005188"/>
<feature type="binding site" evidence="20">
    <location>
        <position position="574"/>
    </location>
    <ligand>
        <name>ATP</name>
        <dbReference type="ChEBI" id="CHEBI:30616"/>
    </ligand>
</feature>
<evidence type="ECO:0000256" key="5">
    <source>
        <dbReference type="ARBA" id="ARBA00022692"/>
    </source>
</evidence>
<dbReference type="InterPro" id="IPR023299">
    <property type="entry name" value="ATPase_P-typ_cyto_dom_N"/>
</dbReference>
<keyword evidence="7 20" id="KW-0547">Nucleotide-binding</keyword>
<dbReference type="HOGENOM" id="CLU_000846_3_2_1"/>
<feature type="domain" description="P-type ATPase C-terminal" evidence="25">
    <location>
        <begin position="894"/>
        <end position="1143"/>
    </location>
</feature>
<feature type="transmembrane region" description="Helical" evidence="22">
    <location>
        <begin position="343"/>
        <end position="364"/>
    </location>
</feature>
<feature type="binding site" evidence="20">
    <location>
        <position position="413"/>
    </location>
    <ligand>
        <name>ATP</name>
        <dbReference type="ChEBI" id="CHEBI:30616"/>
    </ligand>
</feature>
<evidence type="ECO:0000256" key="10">
    <source>
        <dbReference type="ARBA" id="ARBA00022842"/>
    </source>
</evidence>
<evidence type="ECO:0000256" key="16">
    <source>
        <dbReference type="ARBA" id="ARBA00034036"/>
    </source>
</evidence>
<feature type="domain" description="P-type ATPase N-terminal" evidence="24">
    <location>
        <begin position="46"/>
        <end position="101"/>
    </location>
</feature>
<dbReference type="SFLD" id="SFLDF00027">
    <property type="entry name" value="p-type_atpase"/>
    <property type="match status" value="1"/>
</dbReference>
<dbReference type="InterPro" id="IPR018303">
    <property type="entry name" value="ATPase_P-typ_P_site"/>
</dbReference>
<dbReference type="InterPro" id="IPR032630">
    <property type="entry name" value="P_typ_ATPase_c"/>
</dbReference>
<dbReference type="InterPro" id="IPR036412">
    <property type="entry name" value="HAD-like_sf"/>
</dbReference>
<dbReference type="Gene3D" id="3.40.1110.10">
    <property type="entry name" value="Calcium-transporting ATPase, cytoplasmic domain N"/>
    <property type="match status" value="1"/>
</dbReference>
<dbReference type="Gene3D" id="2.70.150.10">
    <property type="entry name" value="Calcium-transporting ATPase, cytoplasmic transduction domain A"/>
    <property type="match status" value="1"/>
</dbReference>
<evidence type="ECO:0000259" key="24">
    <source>
        <dbReference type="Pfam" id="PF16209"/>
    </source>
</evidence>
<evidence type="ECO:0000256" key="18">
    <source>
        <dbReference type="ARBA" id="ARBA00060440"/>
    </source>
</evidence>
<evidence type="ECO:0000256" key="9">
    <source>
        <dbReference type="ARBA" id="ARBA00022840"/>
    </source>
</evidence>
<dbReference type="SFLD" id="SFLDS00003">
    <property type="entry name" value="Haloacid_Dehalogenase"/>
    <property type="match status" value="1"/>
</dbReference>
<dbReference type="GO" id="GO:0007030">
    <property type="term" value="P:Golgi organization"/>
    <property type="evidence" value="ECO:0000318"/>
    <property type="project" value="GO_Central"/>
</dbReference>
<evidence type="ECO:0000256" key="14">
    <source>
        <dbReference type="ARBA" id="ARBA00023136"/>
    </source>
</evidence>
<evidence type="ECO:0000256" key="11">
    <source>
        <dbReference type="ARBA" id="ARBA00022967"/>
    </source>
</evidence>
<dbReference type="FunCoup" id="F6XR63">
    <property type="interactions" value="5"/>
</dbReference>
<dbReference type="GO" id="GO:0000287">
    <property type="term" value="F:magnesium ion binding"/>
    <property type="evidence" value="ECO:0007669"/>
    <property type="project" value="UniProtKB-UniRule"/>
</dbReference>
<accession>F6XR63</accession>
<dbReference type="InterPro" id="IPR044492">
    <property type="entry name" value="P_typ_ATPase_HD_dom"/>
</dbReference>
<keyword evidence="9 20" id="KW-0067">ATP-binding</keyword>
<evidence type="ECO:0000256" key="15">
    <source>
        <dbReference type="ARBA" id="ARBA00023329"/>
    </source>
</evidence>
<feature type="binding site" evidence="20">
    <location>
        <position position="872"/>
    </location>
    <ligand>
        <name>ATP</name>
        <dbReference type="ChEBI" id="CHEBI:30616"/>
    </ligand>
</feature>
<dbReference type="FunFam" id="3.40.1110.10:FF:000096">
    <property type="entry name" value="Phospholipid-transporting ATPase"/>
    <property type="match status" value="1"/>
</dbReference>
<feature type="region of interest" description="Disordered" evidence="23">
    <location>
        <begin position="1198"/>
        <end position="1234"/>
    </location>
</feature>
<dbReference type="InterPro" id="IPR023298">
    <property type="entry name" value="ATPase_P-typ_TM_dom_sf"/>
</dbReference>
<gene>
    <name evidence="26" type="primary">ATP8B3</name>
</gene>
<feature type="binding site" evidence="21">
    <location>
        <position position="872"/>
    </location>
    <ligand>
        <name>Mg(2+)</name>
        <dbReference type="ChEBI" id="CHEBI:18420"/>
    </ligand>
</feature>
<feature type="active site" description="4-aspartylphosphate intermediate" evidence="19">
    <location>
        <position position="412"/>
    </location>
</feature>
<dbReference type="SFLD" id="SFLDG00002">
    <property type="entry name" value="C1.7:_P-type_atpase_like"/>
    <property type="match status" value="1"/>
</dbReference>
<feature type="binding site" evidence="20">
    <location>
        <position position="414"/>
    </location>
    <ligand>
        <name>ATP</name>
        <dbReference type="ChEBI" id="CHEBI:30616"/>
    </ligand>
</feature>
<dbReference type="GO" id="GO:0005789">
    <property type="term" value="C:endoplasmic reticulum membrane"/>
    <property type="evidence" value="ECO:0007669"/>
    <property type="project" value="UniProtKB-SubCell"/>
</dbReference>
<evidence type="ECO:0000256" key="2">
    <source>
        <dbReference type="ARBA" id="ARBA00004477"/>
    </source>
</evidence>
<comment type="similarity">
    <text evidence="3 22">Belongs to the cation transport ATPase (P-type) (TC 3.A.3) family. Type IV subfamily.</text>
</comment>
<feature type="binding site" evidence="20">
    <location>
        <position position="848"/>
    </location>
    <ligand>
        <name>ATP</name>
        <dbReference type="ChEBI" id="CHEBI:30616"/>
    </ligand>
</feature>
<dbReference type="Gene3D" id="3.40.50.1000">
    <property type="entry name" value="HAD superfamily/HAD-like"/>
    <property type="match status" value="1"/>
</dbReference>
<keyword evidence="13" id="KW-0445">Lipid transport</keyword>
<proteinExistence type="inferred from homology"/>
<dbReference type="eggNOG" id="KOG0206">
    <property type="taxonomic scope" value="Eukaryota"/>
</dbReference>
<dbReference type="InterPro" id="IPR023214">
    <property type="entry name" value="HAD_sf"/>
</dbReference>
<keyword evidence="11 22" id="KW-1278">Translocase</keyword>
<dbReference type="Pfam" id="PF13246">
    <property type="entry name" value="Cation_ATPase"/>
    <property type="match status" value="1"/>
</dbReference>
<keyword evidence="27" id="KW-1185">Reference proteome</keyword>
<organism evidence="26 27">
    <name type="scientific">Monodelphis domestica</name>
    <name type="common">Gray short-tailed opossum</name>
    <dbReference type="NCBI Taxonomy" id="13616"/>
    <lineage>
        <taxon>Eukaryota</taxon>
        <taxon>Metazoa</taxon>
        <taxon>Chordata</taxon>
        <taxon>Craniata</taxon>
        <taxon>Vertebrata</taxon>
        <taxon>Euteleostomi</taxon>
        <taxon>Mammalia</taxon>
        <taxon>Metatheria</taxon>
        <taxon>Didelphimorphia</taxon>
        <taxon>Didelphidae</taxon>
        <taxon>Monodelphis</taxon>
    </lineage>
</organism>
<dbReference type="PANTHER" id="PTHR24092">
    <property type="entry name" value="PROBABLE PHOSPHOLIPID-TRANSPORTING ATPASE"/>
    <property type="match status" value="1"/>
</dbReference>
<evidence type="ECO:0000313" key="27">
    <source>
        <dbReference type="Proteomes" id="UP000002280"/>
    </source>
</evidence>
<feature type="transmembrane region" description="Helical" evidence="22">
    <location>
        <begin position="957"/>
        <end position="978"/>
    </location>
</feature>
<reference evidence="26" key="3">
    <citation type="submission" date="2025-09" db="UniProtKB">
        <authorList>
            <consortium name="Ensembl"/>
        </authorList>
    </citation>
    <scope>IDENTIFICATION</scope>
</reference>
<dbReference type="SUPFAM" id="SSF56784">
    <property type="entry name" value="HAD-like"/>
    <property type="match status" value="1"/>
</dbReference>